<dbReference type="SUPFAM" id="SSF53474">
    <property type="entry name" value="alpha/beta-Hydrolases"/>
    <property type="match status" value="1"/>
</dbReference>
<dbReference type="PANTHER" id="PTHR17630">
    <property type="entry name" value="DIENELACTONE HYDROLASE"/>
    <property type="match status" value="1"/>
</dbReference>
<dbReference type="Proteomes" id="UP001334248">
    <property type="component" value="Unassembled WGS sequence"/>
</dbReference>
<gene>
    <name evidence="3" type="ORF">PMZ80_000288</name>
</gene>
<accession>A0ABR0S0W4</accession>
<sequence length="351" mass="38177">MADPELATRAPESDLQEDLEEESLADDKQPLTRNPAQSTSEPEPESQSTLSDHCITSRPLPPNLISAPSGTISKWPLDLHGTSNNTEVYVSKPSDYPSTPARLLLLLTNGTGIHSPNNQHQADMFARAGYLAVMPDLFLGDPAPNSKPEENAPDPNASWLDTVKLKAAETAKSFMLDMWLARHTPEKVLPIIRGVLQQAREEFADAVAHGDGVYAVGYCFGGRYVLTLAGERADNVLAGREAQGKAEEGQVPRGMEIKAGVCAHGTLVGREDVRDVKSPVQLVCVEDDPLFPADVLEEGRKHMNENAVDYEVEVYKGVPHGFAVVGEYESQGIMDAQAKAFDGMIRWLNAH</sequence>
<evidence type="ECO:0000313" key="3">
    <source>
        <dbReference type="EMBL" id="KAK5946148.1"/>
    </source>
</evidence>
<organism evidence="3 4">
    <name type="scientific">Knufia obscura</name>
    <dbReference type="NCBI Taxonomy" id="1635080"/>
    <lineage>
        <taxon>Eukaryota</taxon>
        <taxon>Fungi</taxon>
        <taxon>Dikarya</taxon>
        <taxon>Ascomycota</taxon>
        <taxon>Pezizomycotina</taxon>
        <taxon>Eurotiomycetes</taxon>
        <taxon>Chaetothyriomycetidae</taxon>
        <taxon>Chaetothyriales</taxon>
        <taxon>Trichomeriaceae</taxon>
        <taxon>Knufia</taxon>
    </lineage>
</organism>
<feature type="domain" description="Dienelactone hydrolase" evidence="2">
    <location>
        <begin position="89"/>
        <end position="350"/>
    </location>
</feature>
<proteinExistence type="predicted"/>
<dbReference type="InterPro" id="IPR002925">
    <property type="entry name" value="Dienelactn_hydro"/>
</dbReference>
<reference evidence="3 4" key="1">
    <citation type="journal article" date="2023" name="Res Sq">
        <title>Genomic and morphological characterization of Knufia obscura isolated from the Mars 2020 spacecraft assembly facility.</title>
        <authorList>
            <person name="Chander A.M."/>
            <person name="Teixeira M.M."/>
            <person name="Singh N.K."/>
            <person name="Williams M.P."/>
            <person name="Parker C.W."/>
            <person name="Leo P."/>
            <person name="Stajich J.E."/>
            <person name="Torok T."/>
            <person name="Tighe S."/>
            <person name="Mason C.E."/>
            <person name="Venkateswaran K."/>
        </authorList>
    </citation>
    <scope>NUCLEOTIDE SEQUENCE [LARGE SCALE GENOMIC DNA]</scope>
    <source>
        <strain evidence="3 4">CCFEE 5817</strain>
    </source>
</reference>
<dbReference type="InterPro" id="IPR029058">
    <property type="entry name" value="AB_hydrolase_fold"/>
</dbReference>
<feature type="compositionally biased region" description="Acidic residues" evidence="1">
    <location>
        <begin position="14"/>
        <end position="24"/>
    </location>
</feature>
<dbReference type="Pfam" id="PF01738">
    <property type="entry name" value="DLH"/>
    <property type="match status" value="1"/>
</dbReference>
<feature type="compositionally biased region" description="Low complexity" evidence="1">
    <location>
        <begin position="37"/>
        <end position="49"/>
    </location>
</feature>
<dbReference type="PANTHER" id="PTHR17630:SF80">
    <property type="entry name" value="DIENELACTONE HYDROLASE DOMAIN-CONTAINING PROTEIN"/>
    <property type="match status" value="1"/>
</dbReference>
<evidence type="ECO:0000313" key="4">
    <source>
        <dbReference type="Proteomes" id="UP001334248"/>
    </source>
</evidence>
<dbReference type="EMBL" id="JAVHJV010000001">
    <property type="protein sequence ID" value="KAK5946148.1"/>
    <property type="molecule type" value="Genomic_DNA"/>
</dbReference>
<comment type="caution">
    <text evidence="3">The sequence shown here is derived from an EMBL/GenBank/DDBJ whole genome shotgun (WGS) entry which is preliminary data.</text>
</comment>
<name>A0ABR0S0W4_9EURO</name>
<evidence type="ECO:0000256" key="1">
    <source>
        <dbReference type="SAM" id="MobiDB-lite"/>
    </source>
</evidence>
<dbReference type="GeneID" id="89993737"/>
<protein>
    <recommendedName>
        <fullName evidence="2">Dienelactone hydrolase domain-containing protein</fullName>
    </recommendedName>
</protein>
<evidence type="ECO:0000259" key="2">
    <source>
        <dbReference type="Pfam" id="PF01738"/>
    </source>
</evidence>
<feature type="region of interest" description="Disordered" evidence="1">
    <location>
        <begin position="1"/>
        <end position="67"/>
    </location>
</feature>
<keyword evidence="4" id="KW-1185">Reference proteome</keyword>
<dbReference type="Gene3D" id="3.40.50.1820">
    <property type="entry name" value="alpha/beta hydrolase"/>
    <property type="match status" value="1"/>
</dbReference>
<dbReference type="RefSeq" id="XP_064734238.1">
    <property type="nucleotide sequence ID" value="XM_064868741.1"/>
</dbReference>